<dbReference type="Pfam" id="PF14771">
    <property type="entry name" value="DUF4476"/>
    <property type="match status" value="1"/>
</dbReference>
<feature type="chain" id="PRO_5046384596" evidence="1">
    <location>
        <begin position="23"/>
        <end position="274"/>
    </location>
</feature>
<proteinExistence type="predicted"/>
<feature type="domain" description="DUF4476" evidence="2">
    <location>
        <begin position="183"/>
        <end position="272"/>
    </location>
</feature>
<keyword evidence="4" id="KW-1185">Reference proteome</keyword>
<evidence type="ECO:0000313" key="3">
    <source>
        <dbReference type="EMBL" id="MBK0403446.1"/>
    </source>
</evidence>
<accession>A0ABS1C2T3</accession>
<dbReference type="RefSeq" id="WP_200506204.1">
    <property type="nucleotide sequence ID" value="NZ_JAEHFX010000005.1"/>
</dbReference>
<dbReference type="InterPro" id="IPR028011">
    <property type="entry name" value="DUF4476"/>
</dbReference>
<evidence type="ECO:0000259" key="2">
    <source>
        <dbReference type="Pfam" id="PF14771"/>
    </source>
</evidence>
<reference evidence="3 4" key="1">
    <citation type="submission" date="2020-12" db="EMBL/GenBank/DDBJ databases">
        <title>Bacterial novel species Adhaeribacter sp. BT258 isolated from soil.</title>
        <authorList>
            <person name="Jung H.-Y."/>
        </authorList>
    </citation>
    <scope>NUCLEOTIDE SEQUENCE [LARGE SCALE GENOMIC DNA]</scope>
    <source>
        <strain evidence="3 4">BT258</strain>
    </source>
</reference>
<protein>
    <submittedName>
        <fullName evidence="3">DUF4476 domain-containing protein</fullName>
    </submittedName>
</protein>
<name>A0ABS1C2T3_9BACT</name>
<evidence type="ECO:0000313" key="4">
    <source>
        <dbReference type="Proteomes" id="UP000644147"/>
    </source>
</evidence>
<sequence length="274" mass="31057">MKRYAVAIFLMALLLGSLAAHAASATFTTRQGQIFQLLINGRLVNGRGTSQVILDRLPAGKHIIEFRVPARRGFLTYCTNIFLDRGFETNYVLIPPSRNPNFLLKEVGRRPLIAPVACSTCPPQRPHGHGIYDDFDGYGNHGGAYQNGPSHGGGNYNQNYNQGNYNNAPGYGNNYNNQPNNVMSSYDVDLLTESIRRKSFDDAKADIAKQALSNQFIMAEDAKKIMEQFTFESNRLDFAKFVYAKVYDQQNFYRVYDAFEFDSSITEMQRWLKR</sequence>
<organism evidence="3 4">
    <name type="scientific">Adhaeribacter terrigena</name>
    <dbReference type="NCBI Taxonomy" id="2793070"/>
    <lineage>
        <taxon>Bacteria</taxon>
        <taxon>Pseudomonadati</taxon>
        <taxon>Bacteroidota</taxon>
        <taxon>Cytophagia</taxon>
        <taxon>Cytophagales</taxon>
        <taxon>Hymenobacteraceae</taxon>
        <taxon>Adhaeribacter</taxon>
    </lineage>
</organism>
<dbReference type="Proteomes" id="UP000644147">
    <property type="component" value="Unassembled WGS sequence"/>
</dbReference>
<gene>
    <name evidence="3" type="ORF">I5M27_10650</name>
</gene>
<dbReference type="EMBL" id="JAEHFX010000005">
    <property type="protein sequence ID" value="MBK0403446.1"/>
    <property type="molecule type" value="Genomic_DNA"/>
</dbReference>
<evidence type="ECO:0000256" key="1">
    <source>
        <dbReference type="SAM" id="SignalP"/>
    </source>
</evidence>
<comment type="caution">
    <text evidence="3">The sequence shown here is derived from an EMBL/GenBank/DDBJ whole genome shotgun (WGS) entry which is preliminary data.</text>
</comment>
<keyword evidence="1" id="KW-0732">Signal</keyword>
<feature type="signal peptide" evidence="1">
    <location>
        <begin position="1"/>
        <end position="22"/>
    </location>
</feature>